<feature type="transmembrane region" description="Helical" evidence="6">
    <location>
        <begin position="78"/>
        <end position="100"/>
    </location>
</feature>
<proteinExistence type="predicted"/>
<comment type="subcellular location">
    <subcellularLocation>
        <location evidence="1">Membrane</location>
        <topology evidence="1">Multi-pass membrane protein</topology>
    </subcellularLocation>
</comment>
<keyword evidence="3 6" id="KW-0812">Transmembrane</keyword>
<dbReference type="Gene3D" id="1.10.3720.10">
    <property type="entry name" value="MetI-like"/>
    <property type="match status" value="1"/>
</dbReference>
<dbReference type="EMBL" id="BART01037963">
    <property type="protein sequence ID" value="GAH12761.1"/>
    <property type="molecule type" value="Genomic_DNA"/>
</dbReference>
<dbReference type="AlphaFoldDB" id="X1CW88"/>
<dbReference type="PANTHER" id="PTHR30177">
    <property type="entry name" value="GLYCINE BETAINE/L-PROLINE TRANSPORT SYSTEM PERMEASE PROTEIN PROW"/>
    <property type="match status" value="1"/>
</dbReference>
<organism evidence="8">
    <name type="scientific">marine sediment metagenome</name>
    <dbReference type="NCBI Taxonomy" id="412755"/>
    <lineage>
        <taxon>unclassified sequences</taxon>
        <taxon>metagenomes</taxon>
        <taxon>ecological metagenomes</taxon>
    </lineage>
</organism>
<evidence type="ECO:0000256" key="4">
    <source>
        <dbReference type="ARBA" id="ARBA00022989"/>
    </source>
</evidence>
<evidence type="ECO:0000259" key="7">
    <source>
        <dbReference type="PROSITE" id="PS50928"/>
    </source>
</evidence>
<keyword evidence="4 6" id="KW-1133">Transmembrane helix</keyword>
<gene>
    <name evidence="8" type="ORF">S01H4_63227</name>
</gene>
<protein>
    <recommendedName>
        <fullName evidence="7">ABC transmembrane type-1 domain-containing protein</fullName>
    </recommendedName>
</protein>
<dbReference type="InterPro" id="IPR000515">
    <property type="entry name" value="MetI-like"/>
</dbReference>
<dbReference type="CDD" id="cd06261">
    <property type="entry name" value="TM_PBP2"/>
    <property type="match status" value="1"/>
</dbReference>
<dbReference type="PANTHER" id="PTHR30177:SF4">
    <property type="entry name" value="OSMOPROTECTANT IMPORT PERMEASE PROTEIN OSMW"/>
    <property type="match status" value="1"/>
</dbReference>
<sequence>NNFGRIVSALEVHVFIFLVSLTFSIIIGMAISIFVTQEGRKKVGRIILSIMGAAQSVPSLVIIALIFIFVGIGVKPAIIALIIYGLVPIIFNTTSGILSVRPNIIEAGKGMGLTQNQLLWRVKMPIALPVIMGGIRSSATIKG</sequence>
<name>X1CW88_9ZZZZ</name>
<evidence type="ECO:0000256" key="1">
    <source>
        <dbReference type="ARBA" id="ARBA00004141"/>
    </source>
</evidence>
<dbReference type="InterPro" id="IPR035906">
    <property type="entry name" value="MetI-like_sf"/>
</dbReference>
<feature type="transmembrane region" description="Helical" evidence="6">
    <location>
        <begin position="12"/>
        <end position="35"/>
    </location>
</feature>
<dbReference type="InterPro" id="IPR051204">
    <property type="entry name" value="ABC_transp_perm/SBD"/>
</dbReference>
<dbReference type="PROSITE" id="PS50928">
    <property type="entry name" value="ABC_TM1"/>
    <property type="match status" value="1"/>
</dbReference>
<reference evidence="8" key="1">
    <citation type="journal article" date="2014" name="Front. Microbiol.">
        <title>High frequency of phylogenetically diverse reductive dehalogenase-homologous genes in deep subseafloor sedimentary metagenomes.</title>
        <authorList>
            <person name="Kawai M."/>
            <person name="Futagami T."/>
            <person name="Toyoda A."/>
            <person name="Takaki Y."/>
            <person name="Nishi S."/>
            <person name="Hori S."/>
            <person name="Arai W."/>
            <person name="Tsubouchi T."/>
            <person name="Morono Y."/>
            <person name="Uchiyama I."/>
            <person name="Ito T."/>
            <person name="Fujiyama A."/>
            <person name="Inagaki F."/>
            <person name="Takami H."/>
        </authorList>
    </citation>
    <scope>NUCLEOTIDE SEQUENCE</scope>
    <source>
        <strain evidence="8">Expedition CK06-06</strain>
    </source>
</reference>
<dbReference type="GO" id="GO:0055085">
    <property type="term" value="P:transmembrane transport"/>
    <property type="evidence" value="ECO:0007669"/>
    <property type="project" value="InterPro"/>
</dbReference>
<dbReference type="Pfam" id="PF00528">
    <property type="entry name" value="BPD_transp_1"/>
    <property type="match status" value="1"/>
</dbReference>
<keyword evidence="5 6" id="KW-0472">Membrane</keyword>
<evidence type="ECO:0000256" key="2">
    <source>
        <dbReference type="ARBA" id="ARBA00022448"/>
    </source>
</evidence>
<feature type="non-terminal residue" evidence="8">
    <location>
        <position position="143"/>
    </location>
</feature>
<accession>X1CW88</accession>
<feature type="transmembrane region" description="Helical" evidence="6">
    <location>
        <begin position="47"/>
        <end position="72"/>
    </location>
</feature>
<evidence type="ECO:0000256" key="6">
    <source>
        <dbReference type="SAM" id="Phobius"/>
    </source>
</evidence>
<feature type="non-terminal residue" evidence="8">
    <location>
        <position position="1"/>
    </location>
</feature>
<keyword evidence="2" id="KW-0813">Transport</keyword>
<dbReference type="GO" id="GO:0016020">
    <property type="term" value="C:membrane"/>
    <property type="evidence" value="ECO:0007669"/>
    <property type="project" value="UniProtKB-SubCell"/>
</dbReference>
<feature type="domain" description="ABC transmembrane type-1" evidence="7">
    <location>
        <begin position="10"/>
        <end position="143"/>
    </location>
</feature>
<evidence type="ECO:0000256" key="5">
    <source>
        <dbReference type="ARBA" id="ARBA00023136"/>
    </source>
</evidence>
<dbReference type="GO" id="GO:0031460">
    <property type="term" value="P:glycine betaine transport"/>
    <property type="evidence" value="ECO:0007669"/>
    <property type="project" value="TreeGrafter"/>
</dbReference>
<comment type="caution">
    <text evidence="8">The sequence shown here is derived from an EMBL/GenBank/DDBJ whole genome shotgun (WGS) entry which is preliminary data.</text>
</comment>
<evidence type="ECO:0000256" key="3">
    <source>
        <dbReference type="ARBA" id="ARBA00022692"/>
    </source>
</evidence>
<dbReference type="SUPFAM" id="SSF161098">
    <property type="entry name" value="MetI-like"/>
    <property type="match status" value="1"/>
</dbReference>
<evidence type="ECO:0000313" key="8">
    <source>
        <dbReference type="EMBL" id="GAH12761.1"/>
    </source>
</evidence>